<evidence type="ECO:0000256" key="7">
    <source>
        <dbReference type="ARBA" id="ARBA00023136"/>
    </source>
</evidence>
<dbReference type="Proteomes" id="UP000056466">
    <property type="component" value="Chromosome"/>
</dbReference>
<gene>
    <name evidence="11" type="ORF">AB162_341</name>
</gene>
<evidence type="ECO:0000256" key="6">
    <source>
        <dbReference type="ARBA" id="ARBA00022807"/>
    </source>
</evidence>
<dbReference type="EMBL" id="CP011787">
    <property type="protein sequence ID" value="AKZ65934.1"/>
    <property type="molecule type" value="Genomic_DNA"/>
</dbReference>
<comment type="similarity">
    <text evidence="2">Belongs to the peptidase C40 family.</text>
</comment>
<evidence type="ECO:0000256" key="1">
    <source>
        <dbReference type="ARBA" id="ARBA00004635"/>
    </source>
</evidence>
<evidence type="ECO:0000256" key="5">
    <source>
        <dbReference type="ARBA" id="ARBA00022801"/>
    </source>
</evidence>
<dbReference type="RefSeq" id="WP_053096915.1">
    <property type="nucleotide sequence ID" value="NZ_CP011787.1"/>
</dbReference>
<evidence type="ECO:0000259" key="10">
    <source>
        <dbReference type="PROSITE" id="PS51935"/>
    </source>
</evidence>
<dbReference type="PANTHER" id="PTHR47360">
    <property type="entry name" value="MUREIN DD-ENDOPEPTIDASE MEPS/MUREIN LD-CARBOXYPEPTIDASE"/>
    <property type="match status" value="1"/>
</dbReference>
<evidence type="ECO:0000313" key="11">
    <source>
        <dbReference type="EMBL" id="AKZ65934.1"/>
    </source>
</evidence>
<dbReference type="PROSITE" id="PS51935">
    <property type="entry name" value="NLPC_P60"/>
    <property type="match status" value="1"/>
</dbReference>
<dbReference type="AlphaFoldDB" id="A0A0K2BL58"/>
<feature type="domain" description="NlpC/P60" evidence="10">
    <location>
        <begin position="64"/>
        <end position="185"/>
    </location>
</feature>
<dbReference type="Gene3D" id="3.90.1720.10">
    <property type="entry name" value="endopeptidase domain like (from Nostoc punctiforme)"/>
    <property type="match status" value="1"/>
</dbReference>
<keyword evidence="7" id="KW-0472">Membrane</keyword>
<evidence type="ECO:0000256" key="3">
    <source>
        <dbReference type="ARBA" id="ARBA00022670"/>
    </source>
</evidence>
<protein>
    <recommendedName>
        <fullName evidence="10">NlpC/P60 domain-containing protein</fullName>
    </recommendedName>
</protein>
<evidence type="ECO:0000313" key="12">
    <source>
        <dbReference type="Proteomes" id="UP000056466"/>
    </source>
</evidence>
<evidence type="ECO:0000256" key="8">
    <source>
        <dbReference type="ARBA" id="ARBA00023139"/>
    </source>
</evidence>
<name>A0A0K2BL58_9GAMM</name>
<dbReference type="KEGG" id="bcig:AB162_341"/>
<keyword evidence="8" id="KW-0564">Palmitate</keyword>
<sequence>MIFIKYQYICILLKQLIIFFNIAAICSNYHQYRPTIDTITHSNNLFMQLYKQKNSNCEEVVRNFTIQAKIMNQYYNWKGVRYKLGGIYKSGIDCSAFVQRTFIEQFNIHIPRSTKDQKKIGIKVQRTKLLPGDLVLFSISATANHVGIYLGNDLFVHVSTSRGVIISNINNLYWKAYYYEGRRILTVK</sequence>
<evidence type="ECO:0000256" key="2">
    <source>
        <dbReference type="ARBA" id="ARBA00007074"/>
    </source>
</evidence>
<dbReference type="GO" id="GO:0016020">
    <property type="term" value="C:membrane"/>
    <property type="evidence" value="ECO:0007669"/>
    <property type="project" value="UniProtKB-SubCell"/>
</dbReference>
<dbReference type="Pfam" id="PF00877">
    <property type="entry name" value="NLPC_P60"/>
    <property type="match status" value="1"/>
</dbReference>
<dbReference type="NCBIfam" id="NF008096">
    <property type="entry name" value="PRK10838.1"/>
    <property type="match status" value="1"/>
</dbReference>
<dbReference type="SUPFAM" id="SSF54001">
    <property type="entry name" value="Cysteine proteinases"/>
    <property type="match status" value="1"/>
</dbReference>
<evidence type="ECO:0000256" key="4">
    <source>
        <dbReference type="ARBA" id="ARBA00022729"/>
    </source>
</evidence>
<keyword evidence="5" id="KW-0378">Hydrolase</keyword>
<dbReference type="InterPro" id="IPR052062">
    <property type="entry name" value="Murein_DD/LD_carboxypeptidase"/>
</dbReference>
<dbReference type="GO" id="GO:0006508">
    <property type="term" value="P:proteolysis"/>
    <property type="evidence" value="ECO:0007669"/>
    <property type="project" value="UniProtKB-KW"/>
</dbReference>
<keyword evidence="12" id="KW-1185">Reference proteome</keyword>
<dbReference type="InterPro" id="IPR000064">
    <property type="entry name" value="NLP_P60_dom"/>
</dbReference>
<dbReference type="GO" id="GO:0008234">
    <property type="term" value="F:cysteine-type peptidase activity"/>
    <property type="evidence" value="ECO:0007669"/>
    <property type="project" value="UniProtKB-KW"/>
</dbReference>
<accession>A0A0K2BL58</accession>
<keyword evidence="3" id="KW-0645">Protease</keyword>
<evidence type="ECO:0000256" key="9">
    <source>
        <dbReference type="ARBA" id="ARBA00023288"/>
    </source>
</evidence>
<comment type="subcellular location">
    <subcellularLocation>
        <location evidence="1">Membrane</location>
        <topology evidence="1">Lipid-anchor</topology>
    </subcellularLocation>
</comment>
<keyword evidence="9" id="KW-0449">Lipoprotein</keyword>
<organism evidence="11 12">
    <name type="scientific">Candidatus Palibaumannia cicadellinicola</name>
    <dbReference type="NCBI Taxonomy" id="186490"/>
    <lineage>
        <taxon>Bacteria</taxon>
        <taxon>Pseudomonadati</taxon>
        <taxon>Pseudomonadota</taxon>
        <taxon>Gammaproteobacteria</taxon>
        <taxon>Candidatus Palibaumannia</taxon>
    </lineage>
</organism>
<keyword evidence="4" id="KW-0732">Signal</keyword>
<proteinExistence type="inferred from homology"/>
<reference evidence="11 12" key="1">
    <citation type="submission" date="2015-06" db="EMBL/GenBank/DDBJ databases">
        <title>Lineage-specific patterns of genome deterioration in obligate symbionts.</title>
        <authorList>
            <person name="Bennett G.M."/>
            <person name="McCutcheon J.P."/>
            <person name="McDonald B.R."/>
            <person name="Moran N.A."/>
        </authorList>
    </citation>
    <scope>NUCLEOTIDE SEQUENCE [LARGE SCALE GENOMIC DNA]</scope>
    <source>
        <strain evidence="11 12">B-GSS</strain>
    </source>
</reference>
<keyword evidence="6" id="KW-0788">Thiol protease</keyword>
<dbReference type="PANTHER" id="PTHR47360:SF3">
    <property type="entry name" value="MUREIN DD-ENDOPEPTIDASE MEPS_MUREIN LD-CARBOXYPEPTIDASE"/>
    <property type="match status" value="1"/>
</dbReference>
<dbReference type="InterPro" id="IPR038765">
    <property type="entry name" value="Papain-like_cys_pep_sf"/>
</dbReference>